<organism evidence="2 3">
    <name type="scientific">Chelonoidis abingdonii</name>
    <name type="common">Abingdon island giant tortoise</name>
    <name type="synonym">Testudo abingdonii</name>
    <dbReference type="NCBI Taxonomy" id="106734"/>
    <lineage>
        <taxon>Eukaryota</taxon>
        <taxon>Metazoa</taxon>
        <taxon>Chordata</taxon>
        <taxon>Craniata</taxon>
        <taxon>Vertebrata</taxon>
        <taxon>Euteleostomi</taxon>
        <taxon>Archelosauria</taxon>
        <taxon>Testudinata</taxon>
        <taxon>Testudines</taxon>
        <taxon>Cryptodira</taxon>
        <taxon>Durocryptodira</taxon>
        <taxon>Testudinoidea</taxon>
        <taxon>Testudinidae</taxon>
        <taxon>Chelonoidis</taxon>
    </lineage>
</organism>
<reference evidence="2" key="1">
    <citation type="submission" date="2025-08" db="UniProtKB">
        <authorList>
            <consortium name="Ensembl"/>
        </authorList>
    </citation>
    <scope>IDENTIFICATION</scope>
</reference>
<feature type="region of interest" description="Disordered" evidence="1">
    <location>
        <begin position="354"/>
        <end position="406"/>
    </location>
</feature>
<keyword evidence="3" id="KW-1185">Reference proteome</keyword>
<reference evidence="2" key="2">
    <citation type="submission" date="2025-09" db="UniProtKB">
        <authorList>
            <consortium name="Ensembl"/>
        </authorList>
    </citation>
    <scope>IDENTIFICATION</scope>
</reference>
<accession>A0A8C0J4Y5</accession>
<sequence>MQIQWHTSRRSAGPTPSAYPLALQLRVAALAVQPGLLPIGRQCWCAALVIRVDSHSVFLASRLLGLIQHSFSASLVSLALHCAGLRAWEEGERACRSAVRRAGLPRSGRESGACRAPGGEAGLRTLHGERGEQGLPELGRRGGALPELRPGKRGLPELPAGELGERGVAALGRRAGRGLAELPAGRAGFARSSRESGACRSSAGRAGLPRSQREEGESRACHAPLGERGLPEAPVGRAGLAGLRRGERACHAPAGRAGRAGLPELRPESGVCGAPAGRRAGKSGGLGPAARERGLCSSGRESGVAALRQGERGEAGLAGAQPEAGLLRSAGEPGERGLPQLGLGLKVSQTLVGSLKSPQVPRPLDRCRGPGPEVPSSRGEAGAPPNKPGHWVGVFSPTLGLPGAGG</sequence>
<dbReference type="Ensembl" id="ENSCABT00000029442.1">
    <property type="protein sequence ID" value="ENSCABP00000026882.1"/>
    <property type="gene ID" value="ENSCABG00000019746.1"/>
</dbReference>
<dbReference type="AlphaFoldDB" id="A0A8C0J4Y5"/>
<feature type="compositionally biased region" description="Basic and acidic residues" evidence="1">
    <location>
        <begin position="211"/>
        <end position="220"/>
    </location>
</feature>
<feature type="region of interest" description="Disordered" evidence="1">
    <location>
        <begin position="186"/>
        <end position="234"/>
    </location>
</feature>
<name>A0A8C0J4Y5_CHEAB</name>
<proteinExistence type="predicted"/>
<evidence type="ECO:0000313" key="2">
    <source>
        <dbReference type="Ensembl" id="ENSCABP00000026882.1"/>
    </source>
</evidence>
<evidence type="ECO:0000313" key="3">
    <source>
        <dbReference type="Proteomes" id="UP000694404"/>
    </source>
</evidence>
<dbReference type="Proteomes" id="UP000694404">
    <property type="component" value="Unplaced"/>
</dbReference>
<evidence type="ECO:0000256" key="1">
    <source>
        <dbReference type="SAM" id="MobiDB-lite"/>
    </source>
</evidence>
<feature type="region of interest" description="Disordered" evidence="1">
    <location>
        <begin position="100"/>
        <end position="160"/>
    </location>
</feature>
<dbReference type="OMA" id="RESGACR"/>
<protein>
    <submittedName>
        <fullName evidence="2">Uncharacterized protein</fullName>
    </submittedName>
</protein>